<comment type="subcellular location">
    <subcellularLocation>
        <location evidence="1">Membrane</location>
        <topology evidence="1">Single-pass membrane protein</topology>
    </subcellularLocation>
</comment>
<keyword evidence="2 6" id="KW-0812">Transmembrane</keyword>
<organism evidence="8 9">
    <name type="scientific">Basidiobolus ranarum</name>
    <dbReference type="NCBI Taxonomy" id="34480"/>
    <lineage>
        <taxon>Eukaryota</taxon>
        <taxon>Fungi</taxon>
        <taxon>Fungi incertae sedis</taxon>
        <taxon>Zoopagomycota</taxon>
        <taxon>Entomophthoromycotina</taxon>
        <taxon>Basidiobolomycetes</taxon>
        <taxon>Basidiobolales</taxon>
        <taxon>Basidiobolaceae</taxon>
        <taxon>Basidiobolus</taxon>
    </lineage>
</organism>
<feature type="transmembrane region" description="Helical" evidence="6">
    <location>
        <begin position="217"/>
        <end position="239"/>
    </location>
</feature>
<dbReference type="PANTHER" id="PTHR15549">
    <property type="entry name" value="PAIRED IMMUNOGLOBULIN-LIKE TYPE 2 RECEPTOR"/>
    <property type="match status" value="1"/>
</dbReference>
<evidence type="ECO:0000256" key="3">
    <source>
        <dbReference type="ARBA" id="ARBA00022989"/>
    </source>
</evidence>
<feature type="signal peptide" evidence="7">
    <location>
        <begin position="1"/>
        <end position="23"/>
    </location>
</feature>
<comment type="caution">
    <text evidence="8">The sequence shown here is derived from an EMBL/GenBank/DDBJ whole genome shotgun (WGS) entry which is preliminary data.</text>
</comment>
<dbReference type="Proteomes" id="UP001479436">
    <property type="component" value="Unassembled WGS sequence"/>
</dbReference>
<evidence type="ECO:0000256" key="4">
    <source>
        <dbReference type="ARBA" id="ARBA00023136"/>
    </source>
</evidence>
<evidence type="ECO:0000256" key="6">
    <source>
        <dbReference type="SAM" id="Phobius"/>
    </source>
</evidence>
<feature type="compositionally biased region" description="Polar residues" evidence="5">
    <location>
        <begin position="314"/>
        <end position="329"/>
    </location>
</feature>
<dbReference type="EMBL" id="JASJQH010006878">
    <property type="protein sequence ID" value="KAK9729638.1"/>
    <property type="molecule type" value="Genomic_DNA"/>
</dbReference>
<feature type="region of interest" description="Disordered" evidence="5">
    <location>
        <begin position="183"/>
        <end position="209"/>
    </location>
</feature>
<feature type="compositionally biased region" description="Polar residues" evidence="5">
    <location>
        <begin position="248"/>
        <end position="261"/>
    </location>
</feature>
<protein>
    <recommendedName>
        <fullName evidence="10">Mid2 domain-containing protein</fullName>
    </recommendedName>
</protein>
<keyword evidence="9" id="KW-1185">Reference proteome</keyword>
<evidence type="ECO:0008006" key="10">
    <source>
        <dbReference type="Google" id="ProtNLM"/>
    </source>
</evidence>
<dbReference type="InterPro" id="IPR051694">
    <property type="entry name" value="Immunoregulatory_rcpt-like"/>
</dbReference>
<evidence type="ECO:0000256" key="2">
    <source>
        <dbReference type="ARBA" id="ARBA00022692"/>
    </source>
</evidence>
<keyword evidence="7" id="KW-0732">Signal</keyword>
<evidence type="ECO:0000313" key="9">
    <source>
        <dbReference type="Proteomes" id="UP001479436"/>
    </source>
</evidence>
<dbReference type="PANTHER" id="PTHR15549:SF26">
    <property type="entry name" value="AXIAL BUDDING PATTERN PROTEIN 2-RELATED"/>
    <property type="match status" value="1"/>
</dbReference>
<feature type="chain" id="PRO_5046855325" description="Mid2 domain-containing protein" evidence="7">
    <location>
        <begin position="24"/>
        <end position="344"/>
    </location>
</feature>
<evidence type="ECO:0000256" key="7">
    <source>
        <dbReference type="SAM" id="SignalP"/>
    </source>
</evidence>
<proteinExistence type="predicted"/>
<sequence>MHIKASFCSYVISFFLVIIFGSGQNSFFSYSQIVQRDDTSVCGPEIYCLPKRNETWTMSTVGVIRWYPKYPTFVVQDRVDVRLYDVTDLRKPVLERLNTTNGDGYMYLELDPNLQPPIFAPVLNRPKNYTAQRIFCFSITPAGDTTVGNLNGPYFYIQDPPPLNESTLTTSTTLSTVIPTYTTMTSQPESSTPISTNTPNQVNSKRKPESVGLSSGAIAGISVGSIAVLVAAGIALMFYRKRSKKSQFDTGTGKNSSQDDSTGGAITENVGVKRLNSLRLTANDARLIAETYRRLLRKPSWGLTDEHEIIPMRTGSSPISSTHSINPTPDTTPPGKSSHLPDHL</sequence>
<keyword evidence="3 6" id="KW-1133">Transmembrane helix</keyword>
<keyword evidence="4 6" id="KW-0472">Membrane</keyword>
<feature type="region of interest" description="Disordered" evidence="5">
    <location>
        <begin position="307"/>
        <end position="344"/>
    </location>
</feature>
<feature type="region of interest" description="Disordered" evidence="5">
    <location>
        <begin position="245"/>
        <end position="265"/>
    </location>
</feature>
<reference evidence="8 9" key="1">
    <citation type="submission" date="2023-04" db="EMBL/GenBank/DDBJ databases">
        <title>Genome of Basidiobolus ranarum AG-B5.</title>
        <authorList>
            <person name="Stajich J.E."/>
            <person name="Carter-House D."/>
            <person name="Gryganskyi A."/>
        </authorList>
    </citation>
    <scope>NUCLEOTIDE SEQUENCE [LARGE SCALE GENOMIC DNA]</scope>
    <source>
        <strain evidence="8 9">AG-B5</strain>
    </source>
</reference>
<accession>A0ABR2WBN9</accession>
<feature type="compositionally biased region" description="Polar residues" evidence="5">
    <location>
        <begin position="184"/>
        <end position="203"/>
    </location>
</feature>
<gene>
    <name evidence="8" type="ORF">K7432_000156</name>
</gene>
<evidence type="ECO:0000256" key="1">
    <source>
        <dbReference type="ARBA" id="ARBA00004167"/>
    </source>
</evidence>
<evidence type="ECO:0000313" key="8">
    <source>
        <dbReference type="EMBL" id="KAK9729638.1"/>
    </source>
</evidence>
<name>A0ABR2WBN9_9FUNG</name>
<evidence type="ECO:0000256" key="5">
    <source>
        <dbReference type="SAM" id="MobiDB-lite"/>
    </source>
</evidence>